<comment type="caution">
    <text evidence="3">The sequence shown here is derived from an EMBL/GenBank/DDBJ whole genome shotgun (WGS) entry which is preliminary data.</text>
</comment>
<organism evidence="3 4">
    <name type="scientific">Rhipicephalus sanguineus</name>
    <name type="common">Brown dog tick</name>
    <name type="synonym">Ixodes sanguineus</name>
    <dbReference type="NCBI Taxonomy" id="34632"/>
    <lineage>
        <taxon>Eukaryota</taxon>
        <taxon>Metazoa</taxon>
        <taxon>Ecdysozoa</taxon>
        <taxon>Arthropoda</taxon>
        <taxon>Chelicerata</taxon>
        <taxon>Arachnida</taxon>
        <taxon>Acari</taxon>
        <taxon>Parasitiformes</taxon>
        <taxon>Ixodida</taxon>
        <taxon>Ixodoidea</taxon>
        <taxon>Ixodidae</taxon>
        <taxon>Rhipicephalinae</taxon>
        <taxon>Rhipicephalus</taxon>
        <taxon>Rhipicephalus</taxon>
    </lineage>
</organism>
<dbReference type="PANTHER" id="PTHR33223">
    <property type="entry name" value="CCHC-TYPE DOMAIN-CONTAINING PROTEIN"/>
    <property type="match status" value="1"/>
</dbReference>
<gene>
    <name evidence="3" type="ORF">HPB52_005783</name>
</gene>
<dbReference type="PANTHER" id="PTHR33223:SF6">
    <property type="entry name" value="CCHC-TYPE DOMAIN-CONTAINING PROTEIN"/>
    <property type="match status" value="1"/>
</dbReference>
<reference evidence="3" key="2">
    <citation type="submission" date="2021-09" db="EMBL/GenBank/DDBJ databases">
        <authorList>
            <person name="Jia N."/>
            <person name="Wang J."/>
            <person name="Shi W."/>
            <person name="Du L."/>
            <person name="Sun Y."/>
            <person name="Zhan W."/>
            <person name="Jiang J."/>
            <person name="Wang Q."/>
            <person name="Zhang B."/>
            <person name="Ji P."/>
            <person name="Sakyi L.B."/>
            <person name="Cui X."/>
            <person name="Yuan T."/>
            <person name="Jiang B."/>
            <person name="Yang W."/>
            <person name="Lam T.T.-Y."/>
            <person name="Chang Q."/>
            <person name="Ding S."/>
            <person name="Wang X."/>
            <person name="Zhu J."/>
            <person name="Ruan X."/>
            <person name="Zhao L."/>
            <person name="Wei J."/>
            <person name="Que T."/>
            <person name="Du C."/>
            <person name="Cheng J."/>
            <person name="Dai P."/>
            <person name="Han X."/>
            <person name="Huang E."/>
            <person name="Gao Y."/>
            <person name="Liu J."/>
            <person name="Shao H."/>
            <person name="Ye R."/>
            <person name="Li L."/>
            <person name="Wei W."/>
            <person name="Wang X."/>
            <person name="Wang C."/>
            <person name="Huo Q."/>
            <person name="Li W."/>
            <person name="Guo W."/>
            <person name="Chen H."/>
            <person name="Chen S."/>
            <person name="Zhou L."/>
            <person name="Zhou L."/>
            <person name="Ni X."/>
            <person name="Tian J."/>
            <person name="Zhou Y."/>
            <person name="Sheng Y."/>
            <person name="Liu T."/>
            <person name="Pan Y."/>
            <person name="Xia L."/>
            <person name="Li J."/>
            <person name="Zhao F."/>
            <person name="Cao W."/>
        </authorList>
    </citation>
    <scope>NUCLEOTIDE SEQUENCE</scope>
    <source>
        <strain evidence="3">Rsan-2018</strain>
        <tissue evidence="3">Larvae</tissue>
    </source>
</reference>
<evidence type="ECO:0008006" key="5">
    <source>
        <dbReference type="Google" id="ProtNLM"/>
    </source>
</evidence>
<evidence type="ECO:0000313" key="4">
    <source>
        <dbReference type="Proteomes" id="UP000821837"/>
    </source>
</evidence>
<evidence type="ECO:0000256" key="1">
    <source>
        <dbReference type="SAM" id="Coils"/>
    </source>
</evidence>
<accession>A0A9D4SVZ3</accession>
<name>A0A9D4SVZ3_RHISA</name>
<dbReference type="EMBL" id="JABSTV010001250">
    <property type="protein sequence ID" value="KAH7956047.1"/>
    <property type="molecule type" value="Genomic_DNA"/>
</dbReference>
<feature type="coiled-coil region" evidence="1">
    <location>
        <begin position="199"/>
        <end position="226"/>
    </location>
</feature>
<keyword evidence="1" id="KW-0175">Coiled coil</keyword>
<evidence type="ECO:0000313" key="3">
    <source>
        <dbReference type="EMBL" id="KAH7956047.1"/>
    </source>
</evidence>
<proteinExistence type="predicted"/>
<keyword evidence="4" id="KW-1185">Reference proteome</keyword>
<evidence type="ECO:0000256" key="2">
    <source>
        <dbReference type="SAM" id="MobiDB-lite"/>
    </source>
</evidence>
<feature type="region of interest" description="Disordered" evidence="2">
    <location>
        <begin position="249"/>
        <end position="274"/>
    </location>
</feature>
<dbReference type="Proteomes" id="UP000821837">
    <property type="component" value="Unassembled WGS sequence"/>
</dbReference>
<dbReference type="AlphaFoldDB" id="A0A9D4SVZ3"/>
<sequence>MSALMLVNIVPSFTGDATGPDIRDFLEILEQVGRLGGWQDVELIGIARCKMTGAAHDFAWWDDNVAAATTFPEFRSLALKRFDTEPLIIKMEKFLNARQNAGEEVRSFASRVRMLGSATLVDTSGENPMKAQVRREMLAEEVLSRFLAGLRDPIRRFVLSRDPKTFDEAIEVAVKEELNEKLSQSRSFPVLYVGENSDVHEMRSRLDRLENLVEESLKVRDAVRESWQECHRYRRRLWNPTGDRRMYERRDSEEMVPKPSSGKLGVASSGDRDG</sequence>
<protein>
    <recommendedName>
        <fullName evidence="5">Retrotransposon gag domain-containing protein</fullName>
    </recommendedName>
</protein>
<reference evidence="3" key="1">
    <citation type="journal article" date="2020" name="Cell">
        <title>Large-Scale Comparative Analyses of Tick Genomes Elucidate Their Genetic Diversity and Vector Capacities.</title>
        <authorList>
            <consortium name="Tick Genome and Microbiome Consortium (TIGMIC)"/>
            <person name="Jia N."/>
            <person name="Wang J."/>
            <person name="Shi W."/>
            <person name="Du L."/>
            <person name="Sun Y."/>
            <person name="Zhan W."/>
            <person name="Jiang J.F."/>
            <person name="Wang Q."/>
            <person name="Zhang B."/>
            <person name="Ji P."/>
            <person name="Bell-Sakyi L."/>
            <person name="Cui X.M."/>
            <person name="Yuan T.T."/>
            <person name="Jiang B.G."/>
            <person name="Yang W.F."/>
            <person name="Lam T.T."/>
            <person name="Chang Q.C."/>
            <person name="Ding S.J."/>
            <person name="Wang X.J."/>
            <person name="Zhu J.G."/>
            <person name="Ruan X.D."/>
            <person name="Zhao L."/>
            <person name="Wei J.T."/>
            <person name="Ye R.Z."/>
            <person name="Que T.C."/>
            <person name="Du C.H."/>
            <person name="Zhou Y.H."/>
            <person name="Cheng J.X."/>
            <person name="Dai P.F."/>
            <person name="Guo W.B."/>
            <person name="Han X.H."/>
            <person name="Huang E.J."/>
            <person name="Li L.F."/>
            <person name="Wei W."/>
            <person name="Gao Y.C."/>
            <person name="Liu J.Z."/>
            <person name="Shao H.Z."/>
            <person name="Wang X."/>
            <person name="Wang C.C."/>
            <person name="Yang T.C."/>
            <person name="Huo Q.B."/>
            <person name="Li W."/>
            <person name="Chen H.Y."/>
            <person name="Chen S.E."/>
            <person name="Zhou L.G."/>
            <person name="Ni X.B."/>
            <person name="Tian J.H."/>
            <person name="Sheng Y."/>
            <person name="Liu T."/>
            <person name="Pan Y.S."/>
            <person name="Xia L.Y."/>
            <person name="Li J."/>
            <person name="Zhao F."/>
            <person name="Cao W.C."/>
        </authorList>
    </citation>
    <scope>NUCLEOTIDE SEQUENCE</scope>
    <source>
        <strain evidence="3">Rsan-2018</strain>
    </source>
</reference>